<dbReference type="OrthoDB" id="15112at2157"/>
<dbReference type="InterPro" id="IPR050765">
    <property type="entry name" value="Riboflavin_Biosynth_HTPR"/>
</dbReference>
<evidence type="ECO:0000256" key="2">
    <source>
        <dbReference type="ARBA" id="ARBA00022857"/>
    </source>
</evidence>
<dbReference type="RefSeq" id="WP_082419626.1">
    <property type="nucleotide sequence ID" value="NZ_CP013011.1"/>
</dbReference>
<dbReference type="PANTHER" id="PTHR38011">
    <property type="entry name" value="DIHYDROFOLATE REDUCTASE FAMILY PROTEIN (AFU_ORTHOLOGUE AFUA_8G06820)"/>
    <property type="match status" value="1"/>
</dbReference>
<evidence type="ECO:0000313" key="5">
    <source>
        <dbReference type="EMBL" id="ALL02048.1"/>
    </source>
</evidence>
<dbReference type="GeneID" id="26100344"/>
<dbReference type="Proteomes" id="UP000058613">
    <property type="component" value="Chromosome"/>
</dbReference>
<evidence type="ECO:0000259" key="4">
    <source>
        <dbReference type="Pfam" id="PF01872"/>
    </source>
</evidence>
<sequence>MTRSLTRPYTIIFSTATLDGRIASSTRYSLLSCNYDFARLRLLRGAAEAVMVGASTVLIDNPSLRKRLNPRSDKYYRVVVDGRLRLHDELRLVSEPGPPVIVFTAVRDSEKIKRLEAKGVRVHVVGENGVVDLAKAMEILVMEYDVRRLLIEGGGILNYNMLKAGLVDEIRVTYTPYVFAAGRNVFDDPQAEGFPTTSLSPRLRLLCLEKCPCGNCVHVAYRVESTCCPPAAEPYIEPCLSGKIADLVKDAPGGNS</sequence>
<dbReference type="InterPro" id="IPR002734">
    <property type="entry name" value="RibDG_C"/>
</dbReference>
<keyword evidence="3" id="KW-0560">Oxidoreductase</keyword>
<organism evidence="5 7">
    <name type="scientific">Pyrodictium delaneyi</name>
    <dbReference type="NCBI Taxonomy" id="1273541"/>
    <lineage>
        <taxon>Archaea</taxon>
        <taxon>Thermoproteota</taxon>
        <taxon>Thermoprotei</taxon>
        <taxon>Desulfurococcales</taxon>
        <taxon>Pyrodictiaceae</taxon>
        <taxon>Pyrodictium</taxon>
    </lineage>
</organism>
<evidence type="ECO:0000256" key="1">
    <source>
        <dbReference type="ARBA" id="ARBA00005104"/>
    </source>
</evidence>
<dbReference type="STRING" id="1273541.Pyrde_2005"/>
<dbReference type="KEGG" id="pdl:Pyrde_2005"/>
<evidence type="ECO:0000313" key="6">
    <source>
        <dbReference type="EMBL" id="OWJ54792.1"/>
    </source>
</evidence>
<dbReference type="GO" id="GO:0008703">
    <property type="term" value="F:5-amino-6-(5-phosphoribosylamino)uracil reductase activity"/>
    <property type="evidence" value="ECO:0007669"/>
    <property type="project" value="InterPro"/>
</dbReference>
<comment type="pathway">
    <text evidence="1">Cofactor biosynthesis; riboflavin biosynthesis.</text>
</comment>
<dbReference type="Pfam" id="PF01872">
    <property type="entry name" value="RibD_C"/>
    <property type="match status" value="1"/>
</dbReference>
<reference evidence="5 7" key="1">
    <citation type="submission" date="2015-10" db="EMBL/GenBank/DDBJ databases">
        <title>Complete genome sequence of hyperthermophilic archaeon Pyrodictium delaneyi Su06.</title>
        <authorList>
            <person name="Jung J.-H."/>
            <person name="Lin J."/>
            <person name="Holden J.F."/>
            <person name="Park C.-S."/>
        </authorList>
    </citation>
    <scope>NUCLEOTIDE SEQUENCE [LARGE SCALE GENOMIC DNA]</scope>
    <source>
        <strain evidence="5 7">Su06</strain>
    </source>
</reference>
<keyword evidence="2" id="KW-0521">NADP</keyword>
<dbReference type="Gene3D" id="3.40.430.10">
    <property type="entry name" value="Dihydrofolate Reductase, subunit A"/>
    <property type="match status" value="1"/>
</dbReference>
<dbReference type="Proteomes" id="UP000196694">
    <property type="component" value="Unassembled WGS sequence"/>
</dbReference>
<protein>
    <submittedName>
        <fullName evidence="5">Pyrimidine reductase, riboflavin biosynthesis</fullName>
    </submittedName>
</protein>
<accession>A0A0P0N653</accession>
<evidence type="ECO:0000313" key="7">
    <source>
        <dbReference type="Proteomes" id="UP000058613"/>
    </source>
</evidence>
<keyword evidence="8" id="KW-1185">Reference proteome</keyword>
<dbReference type="EMBL" id="CP013011">
    <property type="protein sequence ID" value="ALL02048.1"/>
    <property type="molecule type" value="Genomic_DNA"/>
</dbReference>
<evidence type="ECO:0000313" key="8">
    <source>
        <dbReference type="Proteomes" id="UP000196694"/>
    </source>
</evidence>
<gene>
    <name evidence="6" type="ORF">Pdsh_03490</name>
    <name evidence="5" type="ORF">Pyrde_2005</name>
</gene>
<dbReference type="GO" id="GO:0009231">
    <property type="term" value="P:riboflavin biosynthetic process"/>
    <property type="evidence" value="ECO:0007669"/>
    <property type="project" value="InterPro"/>
</dbReference>
<dbReference type="EMBL" id="NCQP01000002">
    <property type="protein sequence ID" value="OWJ54792.1"/>
    <property type="molecule type" value="Genomic_DNA"/>
</dbReference>
<proteinExistence type="predicted"/>
<name>A0A0P0N653_9CREN</name>
<dbReference type="InterPro" id="IPR024072">
    <property type="entry name" value="DHFR-like_dom_sf"/>
</dbReference>
<evidence type="ECO:0000256" key="3">
    <source>
        <dbReference type="ARBA" id="ARBA00023002"/>
    </source>
</evidence>
<dbReference type="AlphaFoldDB" id="A0A0P0N653"/>
<reference evidence="6 8" key="2">
    <citation type="submission" date="2017-05" db="EMBL/GenBank/DDBJ databases">
        <title>The draft genome of the hyperthermophilic archaeon 'Pyrodictium delaneyi strain Hulk', an iron and nitrate reducer, reveals the capacity for sulfate reduction.</title>
        <authorList>
            <person name="Demey L.M."/>
            <person name="Miller C."/>
            <person name="Manzella M."/>
            <person name="Reguera G."/>
            <person name="Kashefi K."/>
        </authorList>
    </citation>
    <scope>NUCLEOTIDE SEQUENCE [LARGE SCALE GENOMIC DNA]</scope>
    <source>
        <strain evidence="6 8">Hulk</strain>
    </source>
</reference>
<dbReference type="PANTHER" id="PTHR38011:SF7">
    <property type="entry name" value="2,5-DIAMINO-6-RIBOSYLAMINO-4(3H)-PYRIMIDINONE 5'-PHOSPHATE REDUCTASE"/>
    <property type="match status" value="1"/>
</dbReference>
<feature type="domain" description="Bacterial bifunctional deaminase-reductase C-terminal" evidence="4">
    <location>
        <begin position="8"/>
        <end position="216"/>
    </location>
</feature>
<dbReference type="SUPFAM" id="SSF53597">
    <property type="entry name" value="Dihydrofolate reductase-like"/>
    <property type="match status" value="1"/>
</dbReference>